<gene>
    <name evidence="1" type="ORF">LEP1GSC172_3147</name>
</gene>
<evidence type="ECO:0000313" key="2">
    <source>
        <dbReference type="Proteomes" id="UP000012112"/>
    </source>
</evidence>
<comment type="caution">
    <text evidence="1">The sequence shown here is derived from an EMBL/GenBank/DDBJ whole genome shotgun (WGS) entry which is preliminary data.</text>
</comment>
<evidence type="ECO:0000313" key="1">
    <source>
        <dbReference type="EMBL" id="EMO52668.1"/>
    </source>
</evidence>
<name>M6VSU8_9LEPT</name>
<dbReference type="AlphaFoldDB" id="M6VSU8"/>
<protein>
    <submittedName>
        <fullName evidence="1">Uncharacterized protein</fullName>
    </submittedName>
</protein>
<reference evidence="1 2" key="1">
    <citation type="submission" date="2013-01" db="EMBL/GenBank/DDBJ databases">
        <authorList>
            <person name="Harkins D.M."/>
            <person name="Durkin A.S."/>
            <person name="Brinkac L.M."/>
            <person name="Haft D.H."/>
            <person name="Selengut J.D."/>
            <person name="Sanka R."/>
            <person name="DePew J."/>
            <person name="Purushe J."/>
            <person name="Matthias M.A."/>
            <person name="Vinetz J.M."/>
            <person name="Sutton G.G."/>
            <person name="Nierman W.C."/>
            <person name="Fouts D.E."/>
        </authorList>
    </citation>
    <scope>NUCLEOTIDE SEQUENCE [LARGE SCALE GENOMIC DNA]</scope>
    <source>
        <strain evidence="1 2">HAI1536</strain>
    </source>
</reference>
<proteinExistence type="predicted"/>
<organism evidence="1 2">
    <name type="scientific">Leptospira noguchii</name>
    <dbReference type="NCBI Taxonomy" id="28182"/>
    <lineage>
        <taxon>Bacteria</taxon>
        <taxon>Pseudomonadati</taxon>
        <taxon>Spirochaetota</taxon>
        <taxon>Spirochaetia</taxon>
        <taxon>Leptospirales</taxon>
        <taxon>Leptospiraceae</taxon>
        <taxon>Leptospira</taxon>
    </lineage>
</organism>
<sequence length="41" mass="5127">MESKNFPIYYDHLLFFKRKLYNRAVENFIVQIKKTVLIYRS</sequence>
<dbReference type="Proteomes" id="UP000012112">
    <property type="component" value="Unassembled WGS sequence"/>
</dbReference>
<dbReference type="EMBL" id="AKWD02000053">
    <property type="protein sequence ID" value="EMO52668.1"/>
    <property type="molecule type" value="Genomic_DNA"/>
</dbReference>
<accession>M6VSU8</accession>